<protein>
    <recommendedName>
        <fullName evidence="1">HemN C-terminal domain-containing protein</fullName>
    </recommendedName>
</protein>
<accession>A0AAW5PGD2</accession>
<proteinExistence type="predicted"/>
<dbReference type="InterPro" id="IPR010723">
    <property type="entry name" value="HemN_C"/>
</dbReference>
<evidence type="ECO:0000313" key="3">
    <source>
        <dbReference type="Proteomes" id="UP001320691"/>
    </source>
</evidence>
<dbReference type="RefSeq" id="WP_259259993.1">
    <property type="nucleotide sequence ID" value="NZ_JANUEK010000002.1"/>
</dbReference>
<dbReference type="AlphaFoldDB" id="A0AAW5PGD2"/>
<evidence type="ECO:0000259" key="1">
    <source>
        <dbReference type="Pfam" id="PF06969"/>
    </source>
</evidence>
<evidence type="ECO:0000313" key="2">
    <source>
        <dbReference type="EMBL" id="MCS4279222.1"/>
    </source>
</evidence>
<organism evidence="2 3">
    <name type="scientific">Stenotrophomonas rhizophila</name>
    <dbReference type="NCBI Taxonomy" id="216778"/>
    <lineage>
        <taxon>Bacteria</taxon>
        <taxon>Pseudomonadati</taxon>
        <taxon>Pseudomonadota</taxon>
        <taxon>Gammaproteobacteria</taxon>
        <taxon>Lysobacterales</taxon>
        <taxon>Lysobacteraceae</taxon>
        <taxon>Stenotrophomonas</taxon>
    </lineage>
</organism>
<gene>
    <name evidence="2" type="ORF">M2412_001189</name>
</gene>
<reference evidence="2" key="1">
    <citation type="submission" date="2022-08" db="EMBL/GenBank/DDBJ databases">
        <title>Genomic analyses of the natural microbiome of Caenorhabditis elegans.</title>
        <authorList>
            <person name="Samuel B."/>
        </authorList>
    </citation>
    <scope>NUCLEOTIDE SEQUENCE</scope>
    <source>
        <strain evidence="2">BIGb0277</strain>
    </source>
</reference>
<dbReference type="EMBL" id="JANUEK010000002">
    <property type="protein sequence ID" value="MCS4279222.1"/>
    <property type="molecule type" value="Genomic_DNA"/>
</dbReference>
<feature type="domain" description="HemN C-terminal" evidence="1">
    <location>
        <begin position="322"/>
        <end position="389"/>
    </location>
</feature>
<dbReference type="InterPro" id="IPR058240">
    <property type="entry name" value="rSAM_sf"/>
</dbReference>
<dbReference type="SUPFAM" id="SSF102114">
    <property type="entry name" value="Radical SAM enzymes"/>
    <property type="match status" value="1"/>
</dbReference>
<dbReference type="Proteomes" id="UP001320691">
    <property type="component" value="Unassembled WGS sequence"/>
</dbReference>
<sequence>MSAEPLLSHTHVLQQSLLQQPAYVLYPPANGFSPGFKEAGWRNALSTSNEQLIPRSLTLGMQAPCDLLADAGNSYRDALLACLRLHAERIADDREVVAMILHRGLAEQLTPQALGQVIDAVPQTLRVVARPQVEVRVDAGSRRHPADLRGIGCTRLTVIDLAGEDGPGLLAQGQGAGFIACYYQLRVPAADDAGFLDRVQRILAMAPERVLLPAPYTRPDNPALGNWVRAWELVRQAGYVPIGGDHHQRGDRAPPKHAPDDYRHCDLARVPRRDRTDFIGIGTGACSQIGDVLCRLDDNVPRWQAKLASGHIGVVAGLIQSSQEALASEVVQQIACNHTLDIDEFEWRNAVAFSACFADSIARLQPFLARGWARWEGRILRLEPEGILLWRMMAACFRPVTTASAGLP</sequence>
<name>A0AAW5PGD2_9GAMM</name>
<dbReference type="Pfam" id="PF06969">
    <property type="entry name" value="HemN_C"/>
    <property type="match status" value="1"/>
</dbReference>
<comment type="caution">
    <text evidence="2">The sequence shown here is derived from an EMBL/GenBank/DDBJ whole genome shotgun (WGS) entry which is preliminary data.</text>
</comment>
<dbReference type="Gene3D" id="1.10.10.920">
    <property type="match status" value="1"/>
</dbReference>